<name>A0ABM1Y525_AEDAL</name>
<organism evidence="2 3">
    <name type="scientific">Aedes albopictus</name>
    <name type="common">Asian tiger mosquito</name>
    <name type="synonym">Stegomyia albopicta</name>
    <dbReference type="NCBI Taxonomy" id="7160"/>
    <lineage>
        <taxon>Eukaryota</taxon>
        <taxon>Metazoa</taxon>
        <taxon>Ecdysozoa</taxon>
        <taxon>Arthropoda</taxon>
        <taxon>Hexapoda</taxon>
        <taxon>Insecta</taxon>
        <taxon>Pterygota</taxon>
        <taxon>Neoptera</taxon>
        <taxon>Endopterygota</taxon>
        <taxon>Diptera</taxon>
        <taxon>Nematocera</taxon>
        <taxon>Culicoidea</taxon>
        <taxon>Culicidae</taxon>
        <taxon>Culicinae</taxon>
        <taxon>Aedini</taxon>
        <taxon>Aedes</taxon>
        <taxon>Stegomyia</taxon>
    </lineage>
</organism>
<evidence type="ECO:0000313" key="3">
    <source>
        <dbReference type="Proteomes" id="UP000069940"/>
    </source>
</evidence>
<reference evidence="2" key="2">
    <citation type="submission" date="2025-05" db="UniProtKB">
        <authorList>
            <consortium name="EnsemblMetazoa"/>
        </authorList>
    </citation>
    <scope>IDENTIFICATION</scope>
    <source>
        <strain evidence="2">Foshan</strain>
    </source>
</reference>
<protein>
    <recommendedName>
        <fullName evidence="4">Secreted protein</fullName>
    </recommendedName>
</protein>
<feature type="compositionally biased region" description="Polar residues" evidence="1">
    <location>
        <begin position="107"/>
        <end position="136"/>
    </location>
</feature>
<dbReference type="Proteomes" id="UP000069940">
    <property type="component" value="Unassembled WGS sequence"/>
</dbReference>
<accession>A0ABM1Y525</accession>
<keyword evidence="3" id="KW-1185">Reference proteome</keyword>
<evidence type="ECO:0000313" key="2">
    <source>
        <dbReference type="EnsemblMetazoa" id="AALFPA23_005790.P7448"/>
    </source>
</evidence>
<reference evidence="3" key="1">
    <citation type="journal article" date="2015" name="Proc. Natl. Acad. Sci. U.S.A.">
        <title>Genome sequence of the Asian Tiger mosquito, Aedes albopictus, reveals insights into its biology, genetics, and evolution.</title>
        <authorList>
            <person name="Chen X.G."/>
            <person name="Jiang X."/>
            <person name="Gu J."/>
            <person name="Xu M."/>
            <person name="Wu Y."/>
            <person name="Deng Y."/>
            <person name="Zhang C."/>
            <person name="Bonizzoni M."/>
            <person name="Dermauw W."/>
            <person name="Vontas J."/>
            <person name="Armbruster P."/>
            <person name="Huang X."/>
            <person name="Yang Y."/>
            <person name="Zhang H."/>
            <person name="He W."/>
            <person name="Peng H."/>
            <person name="Liu Y."/>
            <person name="Wu K."/>
            <person name="Chen J."/>
            <person name="Lirakis M."/>
            <person name="Topalis P."/>
            <person name="Van Leeuwen T."/>
            <person name="Hall A.B."/>
            <person name="Jiang X."/>
            <person name="Thorpe C."/>
            <person name="Mueller R.L."/>
            <person name="Sun C."/>
            <person name="Waterhouse R.M."/>
            <person name="Yan G."/>
            <person name="Tu Z.J."/>
            <person name="Fang X."/>
            <person name="James A.A."/>
        </authorList>
    </citation>
    <scope>NUCLEOTIDE SEQUENCE [LARGE SCALE GENOMIC DNA]</scope>
    <source>
        <strain evidence="3">Foshan</strain>
    </source>
</reference>
<sequence>MLLLALKSLFFVAAIMAYSTGVWRLINDYFRQEFRTFLDEEVKKNKYLMVDPGITPLPSPSQIISEGEVRKAQHGSIPANRLLDQMILNFGRLFSAGNEPSHARAYTSAQPTPTNEIITTSTSTDEPAAAASSQPVTDRIGTSLGPESPTQDGATVIESDKFLRSSSPEREDNKSDGNGGDDDANADDDVDGDDDEEKWIKYWKNSQRRGQLPETVGSGGGDGDGHCEAKPVDACGT</sequence>
<feature type="compositionally biased region" description="Acidic residues" evidence="1">
    <location>
        <begin position="179"/>
        <end position="197"/>
    </location>
</feature>
<evidence type="ECO:0008006" key="4">
    <source>
        <dbReference type="Google" id="ProtNLM"/>
    </source>
</evidence>
<dbReference type="GeneID" id="115253473"/>
<feature type="compositionally biased region" description="Basic and acidic residues" evidence="1">
    <location>
        <begin position="158"/>
        <end position="175"/>
    </location>
</feature>
<dbReference type="EnsemblMetazoa" id="AALFPA23_005790.R7448">
    <property type="protein sequence ID" value="AALFPA23_005790.P7448"/>
    <property type="gene ID" value="AALFPA23_005790"/>
</dbReference>
<dbReference type="RefSeq" id="XP_029736234.2">
    <property type="nucleotide sequence ID" value="XM_029880374.2"/>
</dbReference>
<proteinExistence type="predicted"/>
<evidence type="ECO:0000256" key="1">
    <source>
        <dbReference type="SAM" id="MobiDB-lite"/>
    </source>
</evidence>
<feature type="region of interest" description="Disordered" evidence="1">
    <location>
        <begin position="102"/>
        <end position="237"/>
    </location>
</feature>